<accession>A0ABW3D008</accession>
<gene>
    <name evidence="1" type="ORF">ACFQ1M_08125</name>
</gene>
<evidence type="ECO:0000313" key="1">
    <source>
        <dbReference type="EMBL" id="MFD0862173.1"/>
    </source>
</evidence>
<keyword evidence="2" id="KW-1185">Reference proteome</keyword>
<organism evidence="1 2">
    <name type="scientific">Sungkyunkwania multivorans</name>
    <dbReference type="NCBI Taxonomy" id="1173618"/>
    <lineage>
        <taxon>Bacteria</taxon>
        <taxon>Pseudomonadati</taxon>
        <taxon>Bacteroidota</taxon>
        <taxon>Flavobacteriia</taxon>
        <taxon>Flavobacteriales</taxon>
        <taxon>Flavobacteriaceae</taxon>
        <taxon>Sungkyunkwania</taxon>
    </lineage>
</organism>
<dbReference type="Proteomes" id="UP001596978">
    <property type="component" value="Unassembled WGS sequence"/>
</dbReference>
<proteinExistence type="predicted"/>
<dbReference type="EMBL" id="JBHTJH010000004">
    <property type="protein sequence ID" value="MFD0862173.1"/>
    <property type="molecule type" value="Genomic_DNA"/>
</dbReference>
<dbReference type="RefSeq" id="WP_386406589.1">
    <property type="nucleotide sequence ID" value="NZ_JBHTJH010000004.1"/>
</dbReference>
<comment type="caution">
    <text evidence="1">The sequence shown here is derived from an EMBL/GenBank/DDBJ whole genome shotgun (WGS) entry which is preliminary data.</text>
</comment>
<reference evidence="2" key="1">
    <citation type="journal article" date="2019" name="Int. J. Syst. Evol. Microbiol.">
        <title>The Global Catalogue of Microorganisms (GCM) 10K type strain sequencing project: providing services to taxonomists for standard genome sequencing and annotation.</title>
        <authorList>
            <consortium name="The Broad Institute Genomics Platform"/>
            <consortium name="The Broad Institute Genome Sequencing Center for Infectious Disease"/>
            <person name="Wu L."/>
            <person name="Ma J."/>
        </authorList>
    </citation>
    <scope>NUCLEOTIDE SEQUENCE [LARGE SCALE GENOMIC DNA]</scope>
    <source>
        <strain evidence="2">CCUG 62952</strain>
    </source>
</reference>
<evidence type="ECO:0008006" key="3">
    <source>
        <dbReference type="Google" id="ProtNLM"/>
    </source>
</evidence>
<name>A0ABW3D008_9FLAO</name>
<protein>
    <recommendedName>
        <fullName evidence="3">Lipoprotein</fullName>
    </recommendedName>
</protein>
<evidence type="ECO:0000313" key="2">
    <source>
        <dbReference type="Proteomes" id="UP001596978"/>
    </source>
</evidence>
<sequence length="284" mass="31683">MLEKNIILIKLFDFQYNMRLKIIILKRIVSSSALCLTFIILLSCSNIEEEALGDDDITQKRIESTLMQMKSLGDAQGKIVKFNMEHLYENSYQKHFEVVANSKKVLDFAAGGDSSHSRREDNYTVICFWGNGDSTVTECGDDVGCAGAATWACIQDGGCAKVCNGRISYVPKTILAEVTVGVSAIEPIVKQAMAIGEANDQAISFTIARHKEQYWLKEIHQIDSKSGRPATFQLDCYGGDGELLWQEWYNDTHSLSEGILYCTDLDGGCAEVCEYYARYFPPSK</sequence>